<protein>
    <submittedName>
        <fullName evidence="1">Uncharacterized protein</fullName>
    </submittedName>
</protein>
<evidence type="ECO:0000313" key="1">
    <source>
        <dbReference type="EMBL" id="MBC8534645.1"/>
    </source>
</evidence>
<dbReference type="RefSeq" id="WP_249320231.1">
    <property type="nucleotide sequence ID" value="NZ_JACRSN010000020.1"/>
</dbReference>
<comment type="caution">
    <text evidence="1">The sequence shown here is derived from an EMBL/GenBank/DDBJ whole genome shotgun (WGS) entry which is preliminary data.</text>
</comment>
<evidence type="ECO:0000313" key="2">
    <source>
        <dbReference type="Proteomes" id="UP000651482"/>
    </source>
</evidence>
<name>A0A926DCU7_9FIRM</name>
<dbReference type="EMBL" id="JACRSN010000020">
    <property type="protein sequence ID" value="MBC8534645.1"/>
    <property type="molecule type" value="Genomic_DNA"/>
</dbReference>
<gene>
    <name evidence="1" type="ORF">IAG03_11750</name>
</gene>
<keyword evidence="2" id="KW-1185">Reference proteome</keyword>
<accession>A0A926DCU7</accession>
<reference evidence="1" key="1">
    <citation type="submission" date="2020-08" db="EMBL/GenBank/DDBJ databases">
        <title>Genome public.</title>
        <authorList>
            <person name="Liu C."/>
            <person name="Sun Q."/>
        </authorList>
    </citation>
    <scope>NUCLEOTIDE SEQUENCE</scope>
    <source>
        <strain evidence="1">NSJ-40</strain>
    </source>
</reference>
<dbReference type="Proteomes" id="UP000651482">
    <property type="component" value="Unassembled WGS sequence"/>
</dbReference>
<sequence>MEDDYMTVIIPCIAEIAASDTPERVKKLRLGAVSDFWRYLHYYRQLGYLPKLLYAIADKKCRMIGSATTKAEVQKLIRPNCPHYDSRIYPGCLQCPGGRTHLLE</sequence>
<organism evidence="1 2">
    <name type="scientific">Yeguia hominis</name>
    <dbReference type="NCBI Taxonomy" id="2763662"/>
    <lineage>
        <taxon>Bacteria</taxon>
        <taxon>Bacillati</taxon>
        <taxon>Bacillota</taxon>
        <taxon>Clostridia</taxon>
        <taxon>Eubacteriales</taxon>
        <taxon>Yeguiaceae</taxon>
        <taxon>Yeguia</taxon>
    </lineage>
</organism>
<dbReference type="AlphaFoldDB" id="A0A926DCU7"/>
<proteinExistence type="predicted"/>